<evidence type="ECO:0000313" key="7">
    <source>
        <dbReference type="EMBL" id="GKU89815.1"/>
    </source>
</evidence>
<dbReference type="Pfam" id="PF04577">
    <property type="entry name" value="Glyco_transf_61"/>
    <property type="match status" value="1"/>
</dbReference>
<dbReference type="GO" id="GO:0000139">
    <property type="term" value="C:Golgi membrane"/>
    <property type="evidence" value="ECO:0007669"/>
    <property type="project" value="UniProtKB-SubCell"/>
</dbReference>
<organism evidence="7 8">
    <name type="scientific">Rubroshorea leprosula</name>
    <dbReference type="NCBI Taxonomy" id="152421"/>
    <lineage>
        <taxon>Eukaryota</taxon>
        <taxon>Viridiplantae</taxon>
        <taxon>Streptophyta</taxon>
        <taxon>Embryophyta</taxon>
        <taxon>Tracheophyta</taxon>
        <taxon>Spermatophyta</taxon>
        <taxon>Magnoliopsida</taxon>
        <taxon>eudicotyledons</taxon>
        <taxon>Gunneridae</taxon>
        <taxon>Pentapetalae</taxon>
        <taxon>rosids</taxon>
        <taxon>malvids</taxon>
        <taxon>Malvales</taxon>
        <taxon>Dipterocarpaceae</taxon>
        <taxon>Rubroshorea</taxon>
    </lineage>
</organism>
<evidence type="ECO:0000256" key="5">
    <source>
        <dbReference type="SAM" id="Phobius"/>
    </source>
</evidence>
<protein>
    <recommendedName>
        <fullName evidence="6">Glycosyltransferase 61 catalytic domain-containing protein</fullName>
    </recommendedName>
</protein>
<dbReference type="InterPro" id="IPR049625">
    <property type="entry name" value="Glyco_transf_61_cat"/>
</dbReference>
<accession>A0AAV5HXQ2</accession>
<keyword evidence="3" id="KW-0808">Transferase</keyword>
<keyword evidence="8" id="KW-1185">Reference proteome</keyword>
<feature type="transmembrane region" description="Helical" evidence="5">
    <location>
        <begin position="34"/>
        <end position="58"/>
    </location>
</feature>
<keyword evidence="4" id="KW-0325">Glycoprotein</keyword>
<dbReference type="PANTHER" id="PTHR20961">
    <property type="entry name" value="GLYCOSYLTRANSFERASE"/>
    <property type="match status" value="1"/>
</dbReference>
<evidence type="ECO:0000313" key="8">
    <source>
        <dbReference type="Proteomes" id="UP001054252"/>
    </source>
</evidence>
<evidence type="ECO:0000259" key="6">
    <source>
        <dbReference type="Pfam" id="PF04577"/>
    </source>
</evidence>
<gene>
    <name evidence="7" type="ORF">SLEP1_g3904</name>
</gene>
<evidence type="ECO:0000256" key="2">
    <source>
        <dbReference type="ARBA" id="ARBA00022676"/>
    </source>
</evidence>
<dbReference type="PANTHER" id="PTHR20961:SF124">
    <property type="entry name" value="GLYCOSYLTRANSFERASE"/>
    <property type="match status" value="1"/>
</dbReference>
<comment type="caution">
    <text evidence="7">The sequence shown here is derived from an EMBL/GenBank/DDBJ whole genome shotgun (WGS) entry which is preliminary data.</text>
</comment>
<dbReference type="EMBL" id="BPVZ01000003">
    <property type="protein sequence ID" value="GKU89815.1"/>
    <property type="molecule type" value="Genomic_DNA"/>
</dbReference>
<dbReference type="AlphaFoldDB" id="A0AAV5HXQ2"/>
<evidence type="ECO:0000256" key="3">
    <source>
        <dbReference type="ARBA" id="ARBA00022679"/>
    </source>
</evidence>
<reference evidence="7 8" key="1">
    <citation type="journal article" date="2021" name="Commun. Biol.">
        <title>The genome of Shorea leprosula (Dipterocarpaceae) highlights the ecological relevance of drought in aseasonal tropical rainforests.</title>
        <authorList>
            <person name="Ng K.K.S."/>
            <person name="Kobayashi M.J."/>
            <person name="Fawcett J.A."/>
            <person name="Hatakeyama M."/>
            <person name="Paape T."/>
            <person name="Ng C.H."/>
            <person name="Ang C.C."/>
            <person name="Tnah L.H."/>
            <person name="Lee C.T."/>
            <person name="Nishiyama T."/>
            <person name="Sese J."/>
            <person name="O'Brien M.J."/>
            <person name="Copetti D."/>
            <person name="Mohd Noor M.I."/>
            <person name="Ong R.C."/>
            <person name="Putra M."/>
            <person name="Sireger I.Z."/>
            <person name="Indrioko S."/>
            <person name="Kosugi Y."/>
            <person name="Izuno A."/>
            <person name="Isagi Y."/>
            <person name="Lee S.L."/>
            <person name="Shimizu K.K."/>
        </authorList>
    </citation>
    <scope>NUCLEOTIDE SEQUENCE [LARGE SCALE GENOMIC DNA]</scope>
    <source>
        <strain evidence="7">214</strain>
    </source>
</reference>
<dbReference type="Proteomes" id="UP001054252">
    <property type="component" value="Unassembled WGS sequence"/>
</dbReference>
<dbReference type="InterPro" id="IPR007657">
    <property type="entry name" value="Glycosyltransferase_61"/>
</dbReference>
<feature type="domain" description="Glycosyltransferase 61 catalytic" evidence="6">
    <location>
        <begin position="289"/>
        <end position="385"/>
    </location>
</feature>
<evidence type="ECO:0000256" key="4">
    <source>
        <dbReference type="ARBA" id="ARBA00023180"/>
    </source>
</evidence>
<comment type="subcellular location">
    <subcellularLocation>
        <location evidence="1">Golgi apparatus membrane</location>
        <topology evidence="1">Single-pass type II membrane protein</topology>
    </subcellularLocation>
</comment>
<proteinExistence type="predicted"/>
<keyword evidence="5" id="KW-0472">Membrane</keyword>
<dbReference type="GO" id="GO:0016763">
    <property type="term" value="F:pentosyltransferase activity"/>
    <property type="evidence" value="ECO:0007669"/>
    <property type="project" value="UniProtKB-ARBA"/>
</dbReference>
<sequence>MKNSKENTDKDEKGQTFLLSWASCGYYWRKRPRLLYFIFCSFILAPYFITSFILYRLYSFGVKDEGFPDNMDVKVPVLSSVSNGTICCDRSHFRTDICVMKGDVRTHSASSSIFLYTSKHDNGFINNVSNVVQHEKIKPYTRKWEAGTMATIDELDLVSKRENPGLDHRCDVHHDVPVVVFSTGGYTGNVYHEFNDGILPLYITSQHLNKKVVFVILEYHHWWMMKYGDILPHLSEHPVINFTGDNRTHCFPEAIVGLKIHDELTVESSLISGNKSIADFRNLLDRAYYPRIRALMVRNKEKKEHQPRKPKLVILSRNGSRAITNENLLVEAAKRIGFQVRVLRPKQSTELAKIYVALNSSDAMVGVHGAALTHFLFMRPGTVFIQIIALGTDWAAETYYGHPARKLGLRYIGYKILPKESSLYGSYDKDDPVLTNPESVSKKGWEFTKKIYLQGQTIKLDIRRFQKQLVHVYDYSKTKMNKYIHHQSQ</sequence>
<name>A0AAV5HXQ2_9ROSI</name>
<dbReference type="PROSITE" id="PS51257">
    <property type="entry name" value="PROKAR_LIPOPROTEIN"/>
    <property type="match status" value="1"/>
</dbReference>
<keyword evidence="5" id="KW-1133">Transmembrane helix</keyword>
<keyword evidence="2" id="KW-0328">Glycosyltransferase</keyword>
<evidence type="ECO:0000256" key="1">
    <source>
        <dbReference type="ARBA" id="ARBA00004323"/>
    </source>
</evidence>
<keyword evidence="5" id="KW-0812">Transmembrane</keyword>